<dbReference type="Gene3D" id="1.20.58.2010">
    <property type="entry name" value="PRONE domain, subdomain 1"/>
    <property type="match status" value="1"/>
</dbReference>
<dbReference type="AlphaFoldDB" id="A0A103XE66"/>
<evidence type="ECO:0000313" key="5">
    <source>
        <dbReference type="Proteomes" id="UP000243975"/>
    </source>
</evidence>
<dbReference type="STRING" id="59895.A0A103XE66"/>
<name>A0A103XE66_CYNCS</name>
<reference evidence="4 5" key="1">
    <citation type="journal article" date="2016" name="Sci. Rep.">
        <title>The genome sequence of the outbreeding globe artichoke constructed de novo incorporating a phase-aware low-pass sequencing strategy of F1 progeny.</title>
        <authorList>
            <person name="Scaglione D."/>
            <person name="Reyes-Chin-Wo S."/>
            <person name="Acquadro A."/>
            <person name="Froenicke L."/>
            <person name="Portis E."/>
            <person name="Beitel C."/>
            <person name="Tirone M."/>
            <person name="Mauro R."/>
            <person name="Lo Monaco A."/>
            <person name="Mauromicale G."/>
            <person name="Faccioli P."/>
            <person name="Cattivelli L."/>
            <person name="Rieseberg L."/>
            <person name="Michelmore R."/>
            <person name="Lanteri S."/>
        </authorList>
    </citation>
    <scope>NUCLEOTIDE SEQUENCE [LARGE SCALE GENOMIC DNA]</scope>
    <source>
        <strain evidence="4">2C</strain>
    </source>
</reference>
<keyword evidence="5" id="KW-1185">Reference proteome</keyword>
<dbReference type="PROSITE" id="PS51334">
    <property type="entry name" value="PRONE"/>
    <property type="match status" value="1"/>
</dbReference>
<feature type="domain" description="PRONE" evidence="3">
    <location>
        <begin position="56"/>
        <end position="370"/>
    </location>
</feature>
<keyword evidence="1 2" id="KW-0344">Guanine-nucleotide releasing factor</keyword>
<evidence type="ECO:0000313" key="4">
    <source>
        <dbReference type="EMBL" id="KVH89098.1"/>
    </source>
</evidence>
<accession>A0A103XE66</accession>
<dbReference type="Proteomes" id="UP000243975">
    <property type="component" value="Unassembled WGS sequence"/>
</dbReference>
<comment type="caution">
    <text evidence="4">The sequence shown here is derived from an EMBL/GenBank/DDBJ whole genome shotgun (WGS) entry which is preliminary data.</text>
</comment>
<dbReference type="Pfam" id="PF03759">
    <property type="entry name" value="PRONE"/>
    <property type="match status" value="2"/>
</dbReference>
<evidence type="ECO:0000256" key="1">
    <source>
        <dbReference type="ARBA" id="ARBA00022658"/>
    </source>
</evidence>
<feature type="non-terminal residue" evidence="4">
    <location>
        <position position="1"/>
    </location>
</feature>
<protein>
    <submittedName>
        <fullName evidence="4">Plant specific Rop nucleotide exchanger, PRONE</fullName>
    </submittedName>
</protein>
<evidence type="ECO:0000256" key="2">
    <source>
        <dbReference type="PROSITE-ProRule" id="PRU00663"/>
    </source>
</evidence>
<dbReference type="InterPro" id="IPR038937">
    <property type="entry name" value="RopGEF"/>
</dbReference>
<dbReference type="GO" id="GO:0005085">
    <property type="term" value="F:guanyl-nucleotide exchange factor activity"/>
    <property type="evidence" value="ECO:0007669"/>
    <property type="project" value="UniProtKB-UniRule"/>
</dbReference>
<dbReference type="PANTHER" id="PTHR33101:SF47">
    <property type="entry name" value="ROP GUANINE NUCLEOTIDE EXCHANGE FACTOR 2-RELATED"/>
    <property type="match status" value="1"/>
</dbReference>
<dbReference type="Gramene" id="KVH89098">
    <property type="protein sequence ID" value="KVH89098"/>
    <property type="gene ID" value="Ccrd_008918"/>
</dbReference>
<feature type="non-terminal residue" evidence="4">
    <location>
        <position position="370"/>
    </location>
</feature>
<proteinExistence type="predicted"/>
<evidence type="ECO:0000259" key="3">
    <source>
        <dbReference type="PROSITE" id="PS51334"/>
    </source>
</evidence>
<sequence>DVNSCSSENHSPVCWPATGRSPYRPALSRFGLMKQNNKFEMDDKPKNHEPMDLGICKNEIFFGAELEMMKERFSKLLLGEDMSGSGKGVSTAVTVSNAITNLYASMFGQHQKLEPLHPEKKMMWKREMNCLLSVCDYIVEFIPASQNLQNGKAMEKNERKPSRDHDILESFEETEFWYVEQGSMSANSRSGSFRRIPQPQRKDEKWWLPVPCVPSEGLSEKARKNLRQKRDSANQIHKAAMAINSSILAEMEIPHTYIVSLPKLADRVEASMYTWRRKACASHSKTSWEMVKQHVAETERSDKNVVLAERADRCGTSNTRELLKGVGSILTDYASIKDHFKTVLSSCAVGSIASLWFLQRQDSETCSEMD</sequence>
<dbReference type="FunFam" id="1.20.58.2010:FF:000003">
    <property type="entry name" value="Rop guanine nucleotide exchange factor 14"/>
    <property type="match status" value="1"/>
</dbReference>
<dbReference type="PANTHER" id="PTHR33101">
    <property type="entry name" value="ROP GUANINE NUCLEOTIDE EXCHANGE FACTOR 1"/>
    <property type="match status" value="1"/>
</dbReference>
<dbReference type="InterPro" id="IPR005512">
    <property type="entry name" value="PRONE_dom"/>
</dbReference>
<gene>
    <name evidence="4" type="ORF">Ccrd_008918</name>
</gene>
<organism evidence="4 5">
    <name type="scientific">Cynara cardunculus var. scolymus</name>
    <name type="common">Globe artichoke</name>
    <name type="synonym">Cynara scolymus</name>
    <dbReference type="NCBI Taxonomy" id="59895"/>
    <lineage>
        <taxon>Eukaryota</taxon>
        <taxon>Viridiplantae</taxon>
        <taxon>Streptophyta</taxon>
        <taxon>Embryophyta</taxon>
        <taxon>Tracheophyta</taxon>
        <taxon>Spermatophyta</taxon>
        <taxon>Magnoliopsida</taxon>
        <taxon>eudicotyledons</taxon>
        <taxon>Gunneridae</taxon>
        <taxon>Pentapetalae</taxon>
        <taxon>asterids</taxon>
        <taxon>campanulids</taxon>
        <taxon>Asterales</taxon>
        <taxon>Asteraceae</taxon>
        <taxon>Carduoideae</taxon>
        <taxon>Cardueae</taxon>
        <taxon>Carduinae</taxon>
        <taxon>Cynara</taxon>
    </lineage>
</organism>
<dbReference type="EMBL" id="LEKV01005312">
    <property type="protein sequence ID" value="KVH89098.1"/>
    <property type="molecule type" value="Genomic_DNA"/>
</dbReference>